<name>A0AA88DSR3_FICCA</name>
<gene>
    <name evidence="2" type="ORF">TIFTF001_029925</name>
</gene>
<comment type="caution">
    <text evidence="2">The sequence shown here is derived from an EMBL/GenBank/DDBJ whole genome shotgun (WGS) entry which is preliminary data.</text>
</comment>
<dbReference type="AlphaFoldDB" id="A0AA88DSR3"/>
<proteinExistence type="predicted"/>
<evidence type="ECO:0000313" key="2">
    <source>
        <dbReference type="EMBL" id="GMN60818.1"/>
    </source>
</evidence>
<feature type="compositionally biased region" description="Basic residues" evidence="1">
    <location>
        <begin position="40"/>
        <end position="55"/>
    </location>
</feature>
<sequence>MRSLSVQTTTGENAGVHCRPVADPSPSSLSTGLGSCALQRRSHATHRQSVARRPRGPPTTNPAGLAGRPSPIASSSTSRATHHQSRARRPRGPPTANRKLADFASHPPPIATYAHCSPEFSIETLHLGFVRKGDGQPSDLCHVSLVNLSIKVVISGEVVDV</sequence>
<protein>
    <submittedName>
        <fullName evidence="2">Uncharacterized protein</fullName>
    </submittedName>
</protein>
<feature type="compositionally biased region" description="Low complexity" evidence="1">
    <location>
        <begin position="24"/>
        <end position="35"/>
    </location>
</feature>
<accession>A0AA88DSR3</accession>
<keyword evidence="3" id="KW-1185">Reference proteome</keyword>
<evidence type="ECO:0000313" key="3">
    <source>
        <dbReference type="Proteomes" id="UP001187192"/>
    </source>
</evidence>
<organism evidence="2 3">
    <name type="scientific">Ficus carica</name>
    <name type="common">Common fig</name>
    <dbReference type="NCBI Taxonomy" id="3494"/>
    <lineage>
        <taxon>Eukaryota</taxon>
        <taxon>Viridiplantae</taxon>
        <taxon>Streptophyta</taxon>
        <taxon>Embryophyta</taxon>
        <taxon>Tracheophyta</taxon>
        <taxon>Spermatophyta</taxon>
        <taxon>Magnoliopsida</taxon>
        <taxon>eudicotyledons</taxon>
        <taxon>Gunneridae</taxon>
        <taxon>Pentapetalae</taxon>
        <taxon>rosids</taxon>
        <taxon>fabids</taxon>
        <taxon>Rosales</taxon>
        <taxon>Moraceae</taxon>
        <taxon>Ficeae</taxon>
        <taxon>Ficus</taxon>
    </lineage>
</organism>
<dbReference type="EMBL" id="BTGU01000102">
    <property type="protein sequence ID" value="GMN60818.1"/>
    <property type="molecule type" value="Genomic_DNA"/>
</dbReference>
<reference evidence="2" key="1">
    <citation type="submission" date="2023-07" db="EMBL/GenBank/DDBJ databases">
        <title>draft genome sequence of fig (Ficus carica).</title>
        <authorList>
            <person name="Takahashi T."/>
            <person name="Nishimura K."/>
        </authorList>
    </citation>
    <scope>NUCLEOTIDE SEQUENCE</scope>
</reference>
<feature type="region of interest" description="Disordered" evidence="1">
    <location>
        <begin position="1"/>
        <end position="104"/>
    </location>
</feature>
<feature type="compositionally biased region" description="Polar residues" evidence="1">
    <location>
        <begin position="1"/>
        <end position="12"/>
    </location>
</feature>
<dbReference type="Proteomes" id="UP001187192">
    <property type="component" value="Unassembled WGS sequence"/>
</dbReference>
<feature type="compositionally biased region" description="Basic residues" evidence="1">
    <location>
        <begin position="80"/>
        <end position="91"/>
    </location>
</feature>
<evidence type="ECO:0000256" key="1">
    <source>
        <dbReference type="SAM" id="MobiDB-lite"/>
    </source>
</evidence>